<dbReference type="EMBL" id="JANUGV010000001">
    <property type="protein sequence ID" value="MCS0606865.1"/>
    <property type="molecule type" value="Genomic_DNA"/>
</dbReference>
<accession>A0ABT2BEC3</accession>
<keyword evidence="2" id="KW-1185">Reference proteome</keyword>
<protein>
    <submittedName>
        <fullName evidence="1">Uncharacterized protein</fullName>
    </submittedName>
</protein>
<dbReference type="RefSeq" id="WP_258854663.1">
    <property type="nucleotide sequence ID" value="NZ_JANUGV010000001.1"/>
</dbReference>
<name>A0ABT2BEC3_9BURK</name>
<gene>
    <name evidence="1" type="ORF">NX773_01630</name>
</gene>
<evidence type="ECO:0000313" key="2">
    <source>
        <dbReference type="Proteomes" id="UP001205861"/>
    </source>
</evidence>
<evidence type="ECO:0000313" key="1">
    <source>
        <dbReference type="EMBL" id="MCS0606865.1"/>
    </source>
</evidence>
<proteinExistence type="predicted"/>
<dbReference type="Proteomes" id="UP001205861">
    <property type="component" value="Unassembled WGS sequence"/>
</dbReference>
<organism evidence="1 2">
    <name type="scientific">Massilia solisilvae</name>
    <dbReference type="NCBI Taxonomy" id="1811225"/>
    <lineage>
        <taxon>Bacteria</taxon>
        <taxon>Pseudomonadati</taxon>
        <taxon>Pseudomonadota</taxon>
        <taxon>Betaproteobacteria</taxon>
        <taxon>Burkholderiales</taxon>
        <taxon>Oxalobacteraceae</taxon>
        <taxon>Telluria group</taxon>
        <taxon>Massilia</taxon>
    </lineage>
</organism>
<sequence length="64" mass="7267">MRDEPGIGAFVVQLRLDRTAQVRLLSAAEIERLRAGRRIVAERARAIFVLRTAMPPPVRQAEDR</sequence>
<comment type="caution">
    <text evidence="1">The sequence shown here is derived from an EMBL/GenBank/DDBJ whole genome shotgun (WGS) entry which is preliminary data.</text>
</comment>
<reference evidence="1 2" key="1">
    <citation type="submission" date="2022-08" db="EMBL/GenBank/DDBJ databases">
        <title>Reclassification of Massilia species as members of the genera Telluria, Duganella, Pseudoduganella, Mokoshia gen. nov. and Zemynaea gen. nov. using orthogonal and non-orthogonal genome-based approaches.</title>
        <authorList>
            <person name="Bowman J.P."/>
        </authorList>
    </citation>
    <scope>NUCLEOTIDE SEQUENCE [LARGE SCALE GENOMIC DNA]</scope>
    <source>
        <strain evidence="1 2">JCM 31607</strain>
    </source>
</reference>